<keyword evidence="1 5" id="KW-0808">Transferase</keyword>
<dbReference type="RefSeq" id="WP_387347297.1">
    <property type="nucleotide sequence ID" value="NZ_JBIAXI010000035.1"/>
</dbReference>
<dbReference type="InterPro" id="IPR050832">
    <property type="entry name" value="Bact_Acetyltransf"/>
</dbReference>
<sequence>MDLNRGSETQQGPAAPGSGSGRPMRWALRPAEPADVEVIAELRAVVLRPDLERLGRFDEHRVRQRLRDAFSPRYTSVIVADGAFAGCVTVRPAEGGRRLEHFYLDPVVQGRGLGSAVLRTLLDRTDAEGMAVRLIVLRGSAARRLYERHGFTVEREDPVDILMVRQPAARARRSREGGTPGAE</sequence>
<name>A0ABW6VKD5_MICFU</name>
<dbReference type="Gene3D" id="3.40.630.30">
    <property type="match status" value="1"/>
</dbReference>
<keyword evidence="2 5" id="KW-0012">Acyltransferase</keyword>
<evidence type="ECO:0000313" key="5">
    <source>
        <dbReference type="EMBL" id="MFF4778703.1"/>
    </source>
</evidence>
<gene>
    <name evidence="5" type="ORF">ACFY05_38355</name>
</gene>
<protein>
    <submittedName>
        <fullName evidence="5">GNAT family N-acetyltransferase</fullName>
        <ecNumber evidence="5">2.3.-.-</ecNumber>
    </submittedName>
</protein>
<dbReference type="EMBL" id="JBIAXI010000035">
    <property type="protein sequence ID" value="MFF4778703.1"/>
    <property type="molecule type" value="Genomic_DNA"/>
</dbReference>
<dbReference type="Pfam" id="PF13508">
    <property type="entry name" value="Acetyltransf_7"/>
    <property type="match status" value="1"/>
</dbReference>
<dbReference type="GO" id="GO:0016746">
    <property type="term" value="F:acyltransferase activity"/>
    <property type="evidence" value="ECO:0007669"/>
    <property type="project" value="UniProtKB-KW"/>
</dbReference>
<dbReference type="InterPro" id="IPR016181">
    <property type="entry name" value="Acyl_CoA_acyltransferase"/>
</dbReference>
<dbReference type="PROSITE" id="PS51186">
    <property type="entry name" value="GNAT"/>
    <property type="match status" value="1"/>
</dbReference>
<feature type="domain" description="N-acetyltransferase" evidence="4">
    <location>
        <begin position="26"/>
        <end position="176"/>
    </location>
</feature>
<dbReference type="Proteomes" id="UP001602119">
    <property type="component" value="Unassembled WGS sequence"/>
</dbReference>
<dbReference type="CDD" id="cd04301">
    <property type="entry name" value="NAT_SF"/>
    <property type="match status" value="1"/>
</dbReference>
<reference evidence="5 6" key="1">
    <citation type="submission" date="2024-10" db="EMBL/GenBank/DDBJ databases">
        <title>The Natural Products Discovery Center: Release of the First 8490 Sequenced Strains for Exploring Actinobacteria Biosynthetic Diversity.</title>
        <authorList>
            <person name="Kalkreuter E."/>
            <person name="Kautsar S.A."/>
            <person name="Yang D."/>
            <person name="Bader C.D."/>
            <person name="Teijaro C.N."/>
            <person name="Fluegel L."/>
            <person name="Davis C.M."/>
            <person name="Simpson J.R."/>
            <person name="Lauterbach L."/>
            <person name="Steele A.D."/>
            <person name="Gui C."/>
            <person name="Meng S."/>
            <person name="Li G."/>
            <person name="Viehrig K."/>
            <person name="Ye F."/>
            <person name="Su P."/>
            <person name="Kiefer A.F."/>
            <person name="Nichols A."/>
            <person name="Cepeda A.J."/>
            <person name="Yan W."/>
            <person name="Fan B."/>
            <person name="Jiang Y."/>
            <person name="Adhikari A."/>
            <person name="Zheng C.-J."/>
            <person name="Schuster L."/>
            <person name="Cowan T.M."/>
            <person name="Smanski M.J."/>
            <person name="Chevrette M.G."/>
            <person name="De Carvalho L.P.S."/>
            <person name="Shen B."/>
        </authorList>
    </citation>
    <scope>NUCLEOTIDE SEQUENCE [LARGE SCALE GENOMIC DNA]</scope>
    <source>
        <strain evidence="5 6">NPDC001281</strain>
    </source>
</reference>
<organism evidence="5 6">
    <name type="scientific">Microtetraspora fusca</name>
    <dbReference type="NCBI Taxonomy" id="1997"/>
    <lineage>
        <taxon>Bacteria</taxon>
        <taxon>Bacillati</taxon>
        <taxon>Actinomycetota</taxon>
        <taxon>Actinomycetes</taxon>
        <taxon>Streptosporangiales</taxon>
        <taxon>Streptosporangiaceae</taxon>
        <taxon>Microtetraspora</taxon>
    </lineage>
</organism>
<feature type="region of interest" description="Disordered" evidence="3">
    <location>
        <begin position="1"/>
        <end position="26"/>
    </location>
</feature>
<dbReference type="PANTHER" id="PTHR43877:SF2">
    <property type="entry name" value="AMINOALKYLPHOSPHONATE N-ACETYLTRANSFERASE-RELATED"/>
    <property type="match status" value="1"/>
</dbReference>
<dbReference type="PANTHER" id="PTHR43877">
    <property type="entry name" value="AMINOALKYLPHOSPHONATE N-ACETYLTRANSFERASE-RELATED-RELATED"/>
    <property type="match status" value="1"/>
</dbReference>
<evidence type="ECO:0000259" key="4">
    <source>
        <dbReference type="PROSITE" id="PS51186"/>
    </source>
</evidence>
<proteinExistence type="predicted"/>
<comment type="caution">
    <text evidence="5">The sequence shown here is derived from an EMBL/GenBank/DDBJ whole genome shotgun (WGS) entry which is preliminary data.</text>
</comment>
<accession>A0ABW6VKD5</accession>
<evidence type="ECO:0000256" key="3">
    <source>
        <dbReference type="SAM" id="MobiDB-lite"/>
    </source>
</evidence>
<keyword evidence="6" id="KW-1185">Reference proteome</keyword>
<dbReference type="EC" id="2.3.-.-" evidence="5"/>
<dbReference type="InterPro" id="IPR000182">
    <property type="entry name" value="GNAT_dom"/>
</dbReference>
<evidence type="ECO:0000256" key="2">
    <source>
        <dbReference type="ARBA" id="ARBA00023315"/>
    </source>
</evidence>
<evidence type="ECO:0000256" key="1">
    <source>
        <dbReference type="ARBA" id="ARBA00022679"/>
    </source>
</evidence>
<dbReference type="SUPFAM" id="SSF55729">
    <property type="entry name" value="Acyl-CoA N-acyltransferases (Nat)"/>
    <property type="match status" value="1"/>
</dbReference>
<evidence type="ECO:0000313" key="6">
    <source>
        <dbReference type="Proteomes" id="UP001602119"/>
    </source>
</evidence>